<accession>E4QA06</accession>
<dbReference type="RefSeq" id="WP_013402094.1">
    <property type="nucleotide sequence ID" value="NC_014652.1"/>
</dbReference>
<dbReference type="AlphaFoldDB" id="E4QA06"/>
<keyword evidence="1" id="KW-1133">Transmembrane helix</keyword>
<feature type="transmembrane region" description="Helical" evidence="1">
    <location>
        <begin position="44"/>
        <end position="64"/>
    </location>
</feature>
<keyword evidence="1" id="KW-0812">Transmembrane</keyword>
<proteinExistence type="predicted"/>
<dbReference type="OrthoDB" id="9954069at2"/>
<feature type="transmembrane region" description="Helical" evidence="1">
    <location>
        <begin position="194"/>
        <end position="216"/>
    </location>
</feature>
<keyword evidence="1" id="KW-0472">Membrane</keyword>
<evidence type="ECO:0000313" key="3">
    <source>
        <dbReference type="Proteomes" id="UP000006890"/>
    </source>
</evidence>
<evidence type="ECO:0000256" key="1">
    <source>
        <dbReference type="SAM" id="Phobius"/>
    </source>
</evidence>
<protein>
    <submittedName>
        <fullName evidence="2">Uncharacterized protein</fullName>
    </submittedName>
</protein>
<evidence type="ECO:0000313" key="2">
    <source>
        <dbReference type="EMBL" id="ADQ05881.1"/>
    </source>
</evidence>
<reference evidence="2 3" key="2">
    <citation type="journal article" date="2011" name="J. Bacteriol.">
        <title>Complete genome sequences for the anaerobic, extremely thermophilic plant biomass-degrading bacteria Caldicellulosiruptor hydrothermalis, Caldicellulosiruptor kristjanssonii, Caldicellulosiruptor kronotskyensis, Caldicellulosiruptor owensenis, and Caldicellulosiruptor lactoaceticus.</title>
        <authorList>
            <person name="Blumer-Schuette S.E."/>
            <person name="Ozdemir I."/>
            <person name="Mistry D."/>
            <person name="Lucas S."/>
            <person name="Lapidus A."/>
            <person name="Cheng J.F."/>
            <person name="Goodwin L.A."/>
            <person name="Pitluck S."/>
            <person name="Land M.L."/>
            <person name="Hauser L.J."/>
            <person name="Woyke T."/>
            <person name="Mikhailova N."/>
            <person name="Pati A."/>
            <person name="Kyrpides N.C."/>
            <person name="Ivanova N."/>
            <person name="Detter J.C."/>
            <person name="Walston-Davenport K."/>
            <person name="Han S."/>
            <person name="Adams M.W."/>
            <person name="Kelly R.M."/>
        </authorList>
    </citation>
    <scope>NUCLEOTIDE SEQUENCE [LARGE SCALE GENOMIC DNA]</scope>
    <source>
        <strain evidence="3">DSM 18901 / VKM B-2411 / 108</strain>
    </source>
</reference>
<sequence length="221" mass="25910">MKYWKLYKRYVTLTLLYFLVYMLVLCVSEVVFNSPINIESFMSRLFSMAFTGIYLTFAMTNFPYNKINFSSEIDLMMLLPLKRVNIVLSRLIRDILIFLLFQIFLILITLLIIKKLDIIILYYLFLEINMLISYQPVFTWSSNQKHISNTARISAVAFYLAVPFIADLPLMLLFSLSSKSIWYLPINMPNTLVLSLALFYTLLLAGVSIFISYKLIFNKEL</sequence>
<name>E4QA06_CALH1</name>
<dbReference type="EMBL" id="CP002219">
    <property type="protein sequence ID" value="ADQ05881.1"/>
    <property type="molecule type" value="Genomic_DNA"/>
</dbReference>
<feature type="transmembrane region" description="Helical" evidence="1">
    <location>
        <begin position="12"/>
        <end position="32"/>
    </location>
</feature>
<dbReference type="Proteomes" id="UP000006890">
    <property type="component" value="Chromosome"/>
</dbReference>
<organism evidence="2 3">
    <name type="scientific">Caldicellulosiruptor hydrothermalis (strain DSM 18901 / VKM B-2411 / 108)</name>
    <dbReference type="NCBI Taxonomy" id="632292"/>
    <lineage>
        <taxon>Bacteria</taxon>
        <taxon>Bacillati</taxon>
        <taxon>Bacillota</taxon>
        <taxon>Bacillota incertae sedis</taxon>
        <taxon>Caldicellulosiruptorales</taxon>
        <taxon>Caldicellulosiruptoraceae</taxon>
        <taxon>Caldicellulosiruptor</taxon>
    </lineage>
</organism>
<dbReference type="HOGENOM" id="CLU_1248732_0_0_9"/>
<feature type="transmembrane region" description="Helical" evidence="1">
    <location>
        <begin position="119"/>
        <end position="141"/>
    </location>
</feature>
<gene>
    <name evidence="2" type="ordered locus">Calhy_0120</name>
</gene>
<keyword evidence="3" id="KW-1185">Reference proteome</keyword>
<dbReference type="STRING" id="632292.Calhy_0120"/>
<reference key="1">
    <citation type="submission" date="2010-09" db="EMBL/GenBank/DDBJ databases">
        <title>Complete sequence of Caldicellulosiruptor hydrothermalis 108.</title>
        <authorList>
            <consortium name="US DOE Joint Genome Institute"/>
            <person name="Lucas S."/>
            <person name="Copeland A."/>
            <person name="Lapidus A."/>
            <person name="Cheng J.-F."/>
            <person name="Bruce D."/>
            <person name="Goodwin L."/>
            <person name="Pitluck S."/>
            <person name="Davenport K."/>
            <person name="Detter J.C."/>
            <person name="Han C."/>
            <person name="Tapia R."/>
            <person name="Land M."/>
            <person name="Hauser L."/>
            <person name="Chang Y.-J."/>
            <person name="Jeffries C."/>
            <person name="Kyrpides N."/>
            <person name="Ivanova N."/>
            <person name="Mikhailova N."/>
            <person name="Blumer-Schuette S.E."/>
            <person name="Kelly R.M."/>
            <person name="Woyke T."/>
        </authorList>
    </citation>
    <scope>NUCLEOTIDE SEQUENCE</scope>
    <source>
        <strain>108</strain>
    </source>
</reference>
<feature type="transmembrane region" description="Helical" evidence="1">
    <location>
        <begin position="153"/>
        <end position="174"/>
    </location>
</feature>
<dbReference type="KEGG" id="chd:Calhy_0120"/>
<feature type="transmembrane region" description="Helical" evidence="1">
    <location>
        <begin position="91"/>
        <end position="113"/>
    </location>
</feature>